<sequence>MLDEYTGFEVSEGGLNSTKVRQLSGSLSLNTFLESYCFSIVLNREDVETSIDGPEIEIVSF</sequence>
<accession>A0A133U787</accession>
<protein>
    <submittedName>
        <fullName evidence="1">Uncharacterized protein</fullName>
    </submittedName>
</protein>
<evidence type="ECO:0000313" key="1">
    <source>
        <dbReference type="EMBL" id="KXA90047.1"/>
    </source>
</evidence>
<keyword evidence="2" id="KW-1185">Reference proteome</keyword>
<organism evidence="1 2">
    <name type="scientific">candidate division MSBL1 archaeon SCGC-AAA259B11</name>
    <dbReference type="NCBI Taxonomy" id="1698260"/>
    <lineage>
        <taxon>Archaea</taxon>
        <taxon>Methanobacteriati</taxon>
        <taxon>Methanobacteriota</taxon>
        <taxon>candidate division MSBL1</taxon>
    </lineage>
</organism>
<dbReference type="AlphaFoldDB" id="A0A133U787"/>
<comment type="caution">
    <text evidence="1">The sequence shown here is derived from an EMBL/GenBank/DDBJ whole genome shotgun (WGS) entry which is preliminary data.</text>
</comment>
<evidence type="ECO:0000313" key="2">
    <source>
        <dbReference type="Proteomes" id="UP000070184"/>
    </source>
</evidence>
<dbReference type="EMBL" id="LHXK01000014">
    <property type="protein sequence ID" value="KXA90047.1"/>
    <property type="molecule type" value="Genomic_DNA"/>
</dbReference>
<gene>
    <name evidence="1" type="ORF">AKJ61_01575</name>
</gene>
<dbReference type="Proteomes" id="UP000070184">
    <property type="component" value="Unassembled WGS sequence"/>
</dbReference>
<name>A0A133U787_9EURY</name>
<reference evidence="1 2" key="1">
    <citation type="journal article" date="2016" name="Sci. Rep.">
        <title>Metabolic traits of an uncultured archaeal lineage -MSBL1- from brine pools of the Red Sea.</title>
        <authorList>
            <person name="Mwirichia R."/>
            <person name="Alam I."/>
            <person name="Rashid M."/>
            <person name="Vinu M."/>
            <person name="Ba-Alawi W."/>
            <person name="Anthony Kamau A."/>
            <person name="Kamanda Ngugi D."/>
            <person name="Goker M."/>
            <person name="Klenk H.P."/>
            <person name="Bajic V."/>
            <person name="Stingl U."/>
        </authorList>
    </citation>
    <scope>NUCLEOTIDE SEQUENCE [LARGE SCALE GENOMIC DNA]</scope>
    <source>
        <strain evidence="1">SCGC-AAA259B11</strain>
    </source>
</reference>
<proteinExistence type="predicted"/>